<evidence type="ECO:0000256" key="8">
    <source>
        <dbReference type="RuleBase" id="RU361169"/>
    </source>
</evidence>
<evidence type="ECO:0008006" key="10">
    <source>
        <dbReference type="Google" id="ProtNLM"/>
    </source>
</evidence>
<evidence type="ECO:0000256" key="1">
    <source>
        <dbReference type="ARBA" id="ARBA00004191"/>
    </source>
</evidence>
<name>C4IYV2_MAIZE</name>
<reference evidence="9" key="2">
    <citation type="submission" date="2012-06" db="EMBL/GenBank/DDBJ databases">
        <authorList>
            <person name="Yu Y."/>
            <person name="Currie J."/>
            <person name="Lomeli R."/>
            <person name="Angelova A."/>
            <person name="Collura K."/>
            <person name="Wissotski M."/>
            <person name="Campos D."/>
            <person name="Kudrna D."/>
            <person name="Golser W."/>
            <person name="Ashely E."/>
            <person name="Descour A."/>
            <person name="Fernandes J."/>
            <person name="Soderlund C."/>
            <person name="Walbot V."/>
        </authorList>
    </citation>
    <scope>NUCLEOTIDE SEQUENCE</scope>
    <source>
        <strain evidence="9">B73</strain>
    </source>
</reference>
<dbReference type="InterPro" id="IPR012334">
    <property type="entry name" value="Pectin_lyas_fold"/>
</dbReference>
<dbReference type="InterPro" id="IPR011050">
    <property type="entry name" value="Pectin_lyase_fold/virulence"/>
</dbReference>
<evidence type="ECO:0000256" key="6">
    <source>
        <dbReference type="ARBA" id="ARBA00023295"/>
    </source>
</evidence>
<evidence type="ECO:0000256" key="3">
    <source>
        <dbReference type="ARBA" id="ARBA00022512"/>
    </source>
</evidence>
<dbReference type="InterPro" id="IPR000743">
    <property type="entry name" value="Glyco_hydro_28"/>
</dbReference>
<dbReference type="AlphaFoldDB" id="C4IYV2"/>
<evidence type="ECO:0000256" key="2">
    <source>
        <dbReference type="ARBA" id="ARBA00008834"/>
    </source>
</evidence>
<accession>C4IYV2</accession>
<keyword evidence="7" id="KW-0961">Cell wall biogenesis/degradation</keyword>
<dbReference type="GO" id="GO:0071555">
    <property type="term" value="P:cell wall organization"/>
    <property type="evidence" value="ECO:0007669"/>
    <property type="project" value="UniProtKB-KW"/>
</dbReference>
<dbReference type="Gene3D" id="2.160.20.10">
    <property type="entry name" value="Single-stranded right-handed beta-helix, Pectin lyase-like"/>
    <property type="match status" value="1"/>
</dbReference>
<reference evidence="9" key="1">
    <citation type="journal article" date="2009" name="PLoS Genet.">
        <title>Sequencing, mapping, and analysis of 27,455 maize full-length cDNAs.</title>
        <authorList>
            <person name="Soderlund C."/>
            <person name="Descour A."/>
            <person name="Kudrna D."/>
            <person name="Bomhoff M."/>
            <person name="Boyd L."/>
            <person name="Currie J."/>
            <person name="Angelova A."/>
            <person name="Collura K."/>
            <person name="Wissotski M."/>
            <person name="Ashley E."/>
            <person name="Morrow D."/>
            <person name="Fernandes J."/>
            <person name="Walbot V."/>
            <person name="Yu Y."/>
        </authorList>
    </citation>
    <scope>NUCLEOTIDE SEQUENCE</scope>
    <source>
        <strain evidence="9">B73</strain>
    </source>
</reference>
<comment type="similarity">
    <text evidence="2 8">Belongs to the glycosyl hydrolase 28 family.</text>
</comment>
<dbReference type="GO" id="GO:0005975">
    <property type="term" value="P:carbohydrate metabolic process"/>
    <property type="evidence" value="ECO:0007669"/>
    <property type="project" value="InterPro"/>
</dbReference>
<proteinExistence type="evidence at transcript level"/>
<evidence type="ECO:0000313" key="9">
    <source>
        <dbReference type="EMBL" id="ACR34102.1"/>
    </source>
</evidence>
<dbReference type="Pfam" id="PF00295">
    <property type="entry name" value="Glyco_hydro_28"/>
    <property type="match status" value="1"/>
</dbReference>
<keyword evidence="3" id="KW-0134">Cell wall</keyword>
<dbReference type="GO" id="GO:0004650">
    <property type="term" value="F:polygalacturonase activity"/>
    <property type="evidence" value="ECO:0007669"/>
    <property type="project" value="InterPro"/>
</dbReference>
<comment type="subcellular location">
    <subcellularLocation>
        <location evidence="1">Secreted</location>
        <location evidence="1">Cell wall</location>
    </subcellularLocation>
</comment>
<keyword evidence="5 8" id="KW-0378">Hydrolase</keyword>
<dbReference type="PANTHER" id="PTHR31375">
    <property type="match status" value="1"/>
</dbReference>
<keyword evidence="6 8" id="KW-0326">Glycosidase</keyword>
<evidence type="ECO:0000256" key="5">
    <source>
        <dbReference type="ARBA" id="ARBA00022801"/>
    </source>
</evidence>
<dbReference type="SUPFAM" id="SSF51126">
    <property type="entry name" value="Pectin lyase-like"/>
    <property type="match status" value="1"/>
</dbReference>
<sequence>MLSCSTMWSLKECHRLNLMQALRFYGSFNVVVAGITIVNSSQCHLKFDNCQGVMVHDLTISSPENSLNTDGIHLQNSKDVSIHHTNLACGNSLILTVCLRGCLNALELIFSG</sequence>
<protein>
    <recommendedName>
        <fullName evidence="10">Pectin lyase-like superfamily protein</fullName>
    </recommendedName>
</protein>
<evidence type="ECO:0000256" key="7">
    <source>
        <dbReference type="ARBA" id="ARBA00023316"/>
    </source>
</evidence>
<evidence type="ECO:0000256" key="4">
    <source>
        <dbReference type="ARBA" id="ARBA00022525"/>
    </source>
</evidence>
<dbReference type="EMBL" id="BT083749">
    <property type="protein sequence ID" value="ACR34102.1"/>
    <property type="molecule type" value="mRNA"/>
</dbReference>
<organism evidence="9">
    <name type="scientific">Zea mays</name>
    <name type="common">Maize</name>
    <dbReference type="NCBI Taxonomy" id="4577"/>
    <lineage>
        <taxon>Eukaryota</taxon>
        <taxon>Viridiplantae</taxon>
        <taxon>Streptophyta</taxon>
        <taxon>Embryophyta</taxon>
        <taxon>Tracheophyta</taxon>
        <taxon>Spermatophyta</taxon>
        <taxon>Magnoliopsida</taxon>
        <taxon>Liliopsida</taxon>
        <taxon>Poales</taxon>
        <taxon>Poaceae</taxon>
        <taxon>PACMAD clade</taxon>
        <taxon>Panicoideae</taxon>
        <taxon>Andropogonodae</taxon>
        <taxon>Andropogoneae</taxon>
        <taxon>Tripsacinae</taxon>
        <taxon>Zea</taxon>
    </lineage>
</organism>
<keyword evidence="4" id="KW-0964">Secreted</keyword>